<evidence type="ECO:0000256" key="3">
    <source>
        <dbReference type="SAM" id="MobiDB-lite"/>
    </source>
</evidence>
<dbReference type="InterPro" id="IPR002792">
    <property type="entry name" value="TRAM_dom"/>
</dbReference>
<organism evidence="5 6">
    <name type="scientific">Magnetospirillum fulvum MGU-K5</name>
    <dbReference type="NCBI Taxonomy" id="1316936"/>
    <lineage>
        <taxon>Bacteria</taxon>
        <taxon>Pseudomonadati</taxon>
        <taxon>Pseudomonadota</taxon>
        <taxon>Alphaproteobacteria</taxon>
        <taxon>Rhodospirillales</taxon>
        <taxon>Rhodospirillaceae</taxon>
        <taxon>Magnetospirillum</taxon>
    </lineage>
</organism>
<dbReference type="InterPro" id="IPR007607">
    <property type="entry name" value="BacA/B"/>
</dbReference>
<feature type="region of interest" description="Disordered" evidence="3">
    <location>
        <begin position="121"/>
        <end position="169"/>
    </location>
</feature>
<dbReference type="Proteomes" id="UP000015350">
    <property type="component" value="Unassembled WGS sequence"/>
</dbReference>
<dbReference type="eggNOG" id="COG1664">
    <property type="taxonomic scope" value="Bacteria"/>
</dbReference>
<dbReference type="PROSITE" id="PS50926">
    <property type="entry name" value="TRAM"/>
    <property type="match status" value="1"/>
</dbReference>
<evidence type="ECO:0000256" key="2">
    <source>
        <dbReference type="ARBA" id="ARBA00044755"/>
    </source>
</evidence>
<reference evidence="5 6" key="1">
    <citation type="submission" date="2013-04" db="EMBL/GenBank/DDBJ databases">
        <authorList>
            <person name="Kuznetsov B."/>
            <person name="Ivanovsky R."/>
        </authorList>
    </citation>
    <scope>NUCLEOTIDE SEQUENCE [LARGE SCALE GENOMIC DNA]</scope>
    <source>
        <strain evidence="5 6">MGU-K5</strain>
    </source>
</reference>
<dbReference type="PANTHER" id="PTHR35024">
    <property type="entry name" value="HYPOTHETICAL CYTOSOLIC PROTEIN"/>
    <property type="match status" value="1"/>
</dbReference>
<proteinExistence type="inferred from homology"/>
<dbReference type="AlphaFoldDB" id="S9SGQ4"/>
<dbReference type="Pfam" id="PF04519">
    <property type="entry name" value="Bactofilin"/>
    <property type="match status" value="1"/>
</dbReference>
<evidence type="ECO:0000313" key="6">
    <source>
        <dbReference type="Proteomes" id="UP000015350"/>
    </source>
</evidence>
<dbReference type="RefSeq" id="WP_021130694.1">
    <property type="nucleotide sequence ID" value="NZ_AQPH01000003.1"/>
</dbReference>
<protein>
    <submittedName>
        <fullName evidence="5">Cell shape determination protein CcmA</fullName>
    </submittedName>
</protein>
<sequence>MLSRFGKGGGTSSRKSPAGGTLSLIGADVRIVGNITTEGEIQIDGQLEGDIVCHRLLIGESGRVTGEITAETTQVHGEVIGKITAGAVVIARAARIAGDIIHDSIEIEAGAQLEGRLVRKQETPAADAAPALAATPTPARLAPPRKDTGTDKGKDKAAEGDLSPATGAA</sequence>
<comment type="caution">
    <text evidence="5">The sequence shown here is derived from an EMBL/GenBank/DDBJ whole genome shotgun (WGS) entry which is preliminary data.</text>
</comment>
<name>S9SGQ4_MAGFU</name>
<keyword evidence="1" id="KW-0808">Transferase</keyword>
<dbReference type="PANTHER" id="PTHR35024:SF4">
    <property type="entry name" value="POLYMER-FORMING CYTOSKELETAL PROTEIN"/>
    <property type="match status" value="1"/>
</dbReference>
<evidence type="ECO:0000313" key="5">
    <source>
        <dbReference type="EMBL" id="EPY03283.1"/>
    </source>
</evidence>
<accession>S9SGQ4</accession>
<dbReference type="GO" id="GO:0016740">
    <property type="term" value="F:transferase activity"/>
    <property type="evidence" value="ECO:0007669"/>
    <property type="project" value="UniProtKB-KW"/>
</dbReference>
<feature type="compositionally biased region" description="Basic and acidic residues" evidence="3">
    <location>
        <begin position="144"/>
        <end position="159"/>
    </location>
</feature>
<dbReference type="EMBL" id="AQPH01000003">
    <property type="protein sequence ID" value="EPY03283.1"/>
    <property type="molecule type" value="Genomic_DNA"/>
</dbReference>
<evidence type="ECO:0000259" key="4">
    <source>
        <dbReference type="PROSITE" id="PS50926"/>
    </source>
</evidence>
<feature type="domain" description="TRAM" evidence="4">
    <location>
        <begin position="55"/>
        <end position="119"/>
    </location>
</feature>
<dbReference type="STRING" id="1316936.K678_01531"/>
<feature type="compositionally biased region" description="Low complexity" evidence="3">
    <location>
        <begin position="124"/>
        <end position="142"/>
    </location>
</feature>
<evidence type="ECO:0000256" key="1">
    <source>
        <dbReference type="ARBA" id="ARBA00022679"/>
    </source>
</evidence>
<gene>
    <name evidence="5" type="ORF">K678_01531</name>
</gene>
<comment type="similarity">
    <text evidence="2">Belongs to the bactofilin family.</text>
</comment>